<reference evidence="1" key="1">
    <citation type="submission" date="2014-11" db="EMBL/GenBank/DDBJ databases">
        <authorList>
            <person name="Amaro Gonzalez C."/>
        </authorList>
    </citation>
    <scope>NUCLEOTIDE SEQUENCE</scope>
</reference>
<dbReference type="AlphaFoldDB" id="A0A0E9PCN6"/>
<proteinExistence type="predicted"/>
<reference evidence="1" key="2">
    <citation type="journal article" date="2015" name="Fish Shellfish Immunol.">
        <title>Early steps in the European eel (Anguilla anguilla)-Vibrio vulnificus interaction in the gills: Role of the RtxA13 toxin.</title>
        <authorList>
            <person name="Callol A."/>
            <person name="Pajuelo D."/>
            <person name="Ebbesson L."/>
            <person name="Teles M."/>
            <person name="MacKenzie S."/>
            <person name="Amaro C."/>
        </authorList>
    </citation>
    <scope>NUCLEOTIDE SEQUENCE</scope>
</reference>
<evidence type="ECO:0000313" key="1">
    <source>
        <dbReference type="EMBL" id="JAH01800.1"/>
    </source>
</evidence>
<dbReference type="EMBL" id="GBXM01106777">
    <property type="protein sequence ID" value="JAH01800.1"/>
    <property type="molecule type" value="Transcribed_RNA"/>
</dbReference>
<protein>
    <submittedName>
        <fullName evidence="1">Uncharacterized protein</fullName>
    </submittedName>
</protein>
<name>A0A0E9PCN6_ANGAN</name>
<accession>A0A0E9PCN6</accession>
<organism evidence="1">
    <name type="scientific">Anguilla anguilla</name>
    <name type="common">European freshwater eel</name>
    <name type="synonym">Muraena anguilla</name>
    <dbReference type="NCBI Taxonomy" id="7936"/>
    <lineage>
        <taxon>Eukaryota</taxon>
        <taxon>Metazoa</taxon>
        <taxon>Chordata</taxon>
        <taxon>Craniata</taxon>
        <taxon>Vertebrata</taxon>
        <taxon>Euteleostomi</taxon>
        <taxon>Actinopterygii</taxon>
        <taxon>Neopterygii</taxon>
        <taxon>Teleostei</taxon>
        <taxon>Anguilliformes</taxon>
        <taxon>Anguillidae</taxon>
        <taxon>Anguilla</taxon>
    </lineage>
</organism>
<sequence>MYFLEYDNYLRVGIITIQVFFVIKTNFTKRATNIHVYISARK</sequence>